<dbReference type="EMBL" id="ANMG01000060">
    <property type="protein sequence ID" value="EMD24211.1"/>
    <property type="molecule type" value="Genomic_DNA"/>
</dbReference>
<sequence>MRAGSRQAAGPGGFDEPGFAVDTSVQLSRVTNPRYGE</sequence>
<evidence type="ECO:0000313" key="2">
    <source>
        <dbReference type="EMBL" id="EMD24211.1"/>
    </source>
</evidence>
<gene>
    <name evidence="2" type="ORF">C791_6289</name>
</gene>
<comment type="caution">
    <text evidence="2">The sequence shown here is derived from an EMBL/GenBank/DDBJ whole genome shotgun (WGS) entry which is preliminary data.</text>
</comment>
<feature type="region of interest" description="Disordered" evidence="1">
    <location>
        <begin position="1"/>
        <end position="37"/>
    </location>
</feature>
<reference evidence="2 3" key="1">
    <citation type="submission" date="2012-10" db="EMBL/GenBank/DDBJ databases">
        <title>Genome assembly of Amycolatopsis azurea DSM 43854.</title>
        <authorList>
            <person name="Khatri I."/>
            <person name="Kaur I."/>
            <person name="Subramanian S."/>
            <person name="Mayilraj S."/>
        </authorList>
    </citation>
    <scope>NUCLEOTIDE SEQUENCE [LARGE SCALE GENOMIC DNA]</scope>
    <source>
        <strain evidence="2 3">DSM 43854</strain>
    </source>
</reference>
<protein>
    <submittedName>
        <fullName evidence="2">Uncharacterized protein</fullName>
    </submittedName>
</protein>
<evidence type="ECO:0000256" key="1">
    <source>
        <dbReference type="SAM" id="MobiDB-lite"/>
    </source>
</evidence>
<dbReference type="AlphaFoldDB" id="M2QBS7"/>
<dbReference type="Proteomes" id="UP000014137">
    <property type="component" value="Unassembled WGS sequence"/>
</dbReference>
<proteinExistence type="predicted"/>
<name>M2QBS7_9PSEU</name>
<evidence type="ECO:0000313" key="3">
    <source>
        <dbReference type="Proteomes" id="UP000014137"/>
    </source>
</evidence>
<dbReference type="PATRIC" id="fig|1238180.3.peg.6040"/>
<accession>M2QBS7</accession>
<organism evidence="2 3">
    <name type="scientific">Amycolatopsis azurea DSM 43854</name>
    <dbReference type="NCBI Taxonomy" id="1238180"/>
    <lineage>
        <taxon>Bacteria</taxon>
        <taxon>Bacillati</taxon>
        <taxon>Actinomycetota</taxon>
        <taxon>Actinomycetes</taxon>
        <taxon>Pseudonocardiales</taxon>
        <taxon>Pseudonocardiaceae</taxon>
        <taxon>Amycolatopsis</taxon>
    </lineage>
</organism>